<dbReference type="AlphaFoldDB" id="A0A8C9A0J0"/>
<evidence type="ECO:0000313" key="1">
    <source>
        <dbReference type="Ensembl" id="ENSPSMP00000026215.1"/>
    </source>
</evidence>
<sequence>MLPRLASNSWTQVILLKGAEPSGGGIWGPVGKRLQQELMTLMMSDDKGISENPTSTAL</sequence>
<accession>A0A8C9A0J0</accession>
<organism evidence="1 2">
    <name type="scientific">Prolemur simus</name>
    <name type="common">Greater bamboo lemur</name>
    <name type="synonym">Hapalemur simus</name>
    <dbReference type="NCBI Taxonomy" id="1328070"/>
    <lineage>
        <taxon>Eukaryota</taxon>
        <taxon>Metazoa</taxon>
        <taxon>Chordata</taxon>
        <taxon>Craniata</taxon>
        <taxon>Vertebrata</taxon>
        <taxon>Euteleostomi</taxon>
        <taxon>Mammalia</taxon>
        <taxon>Eutheria</taxon>
        <taxon>Euarchontoglires</taxon>
        <taxon>Primates</taxon>
        <taxon>Strepsirrhini</taxon>
        <taxon>Lemuriformes</taxon>
        <taxon>Lemuridae</taxon>
        <taxon>Prolemur</taxon>
    </lineage>
</organism>
<proteinExistence type="predicted"/>
<evidence type="ECO:0000313" key="2">
    <source>
        <dbReference type="Proteomes" id="UP000694414"/>
    </source>
</evidence>
<keyword evidence="2" id="KW-1185">Reference proteome</keyword>
<name>A0A8C9A0J0_PROSS</name>
<dbReference type="Proteomes" id="UP000694414">
    <property type="component" value="Unplaced"/>
</dbReference>
<protein>
    <submittedName>
        <fullName evidence="1">Uncharacterized protein</fullName>
    </submittedName>
</protein>
<reference evidence="1" key="2">
    <citation type="submission" date="2025-09" db="UniProtKB">
        <authorList>
            <consortium name="Ensembl"/>
        </authorList>
    </citation>
    <scope>IDENTIFICATION</scope>
</reference>
<reference evidence="1" key="1">
    <citation type="submission" date="2025-08" db="UniProtKB">
        <authorList>
            <consortium name="Ensembl"/>
        </authorList>
    </citation>
    <scope>IDENTIFICATION</scope>
</reference>
<dbReference type="Ensembl" id="ENSPSMT00000030350.1">
    <property type="protein sequence ID" value="ENSPSMP00000026215.1"/>
    <property type="gene ID" value="ENSPSMG00000018397.1"/>
</dbReference>
<dbReference type="GeneTree" id="ENSGT01130000281794"/>